<accession>A0A135SI25</accession>
<keyword evidence="3" id="KW-1185">Reference proteome</keyword>
<proteinExistence type="predicted"/>
<evidence type="ECO:0000313" key="2">
    <source>
        <dbReference type="EMBL" id="KXH35515.1"/>
    </source>
</evidence>
<feature type="signal peptide" evidence="1">
    <location>
        <begin position="1"/>
        <end position="17"/>
    </location>
</feature>
<reference evidence="2 3" key="1">
    <citation type="submission" date="2014-02" db="EMBL/GenBank/DDBJ databases">
        <title>The genome sequence of Colletotrichum simmondsii CBS122122.</title>
        <authorList>
            <person name="Baroncelli R."/>
            <person name="Thon M.R."/>
        </authorList>
    </citation>
    <scope>NUCLEOTIDE SEQUENCE [LARGE SCALE GENOMIC DNA]</scope>
    <source>
        <strain evidence="2 3">CBS122122</strain>
    </source>
</reference>
<organism evidence="2 3">
    <name type="scientific">Colletotrichum simmondsii</name>
    <dbReference type="NCBI Taxonomy" id="703756"/>
    <lineage>
        <taxon>Eukaryota</taxon>
        <taxon>Fungi</taxon>
        <taxon>Dikarya</taxon>
        <taxon>Ascomycota</taxon>
        <taxon>Pezizomycotina</taxon>
        <taxon>Sordariomycetes</taxon>
        <taxon>Hypocreomycetidae</taxon>
        <taxon>Glomerellales</taxon>
        <taxon>Glomerellaceae</taxon>
        <taxon>Colletotrichum</taxon>
        <taxon>Colletotrichum acutatum species complex</taxon>
    </lineage>
</organism>
<evidence type="ECO:0000313" key="3">
    <source>
        <dbReference type="Proteomes" id="UP000070328"/>
    </source>
</evidence>
<feature type="chain" id="PRO_5007802301" evidence="1">
    <location>
        <begin position="18"/>
        <end position="114"/>
    </location>
</feature>
<keyword evidence="1" id="KW-0732">Signal</keyword>
<sequence>MKFTTVLFALGVVGVQSMELISEDPLCKYEKLSVEAWYNCNDANGGSDPYKDSDCDMPCARAGRNEGGKFKHVSNNWGGDRCALQCYLKMEESRRDFRKTIEFGIGRRSDPCFH</sequence>
<name>A0A135SI25_9PEZI</name>
<comment type="caution">
    <text evidence="2">The sequence shown here is derived from an EMBL/GenBank/DDBJ whole genome shotgun (WGS) entry which is preliminary data.</text>
</comment>
<dbReference type="OrthoDB" id="4790136at2759"/>
<dbReference type="Proteomes" id="UP000070328">
    <property type="component" value="Unassembled WGS sequence"/>
</dbReference>
<gene>
    <name evidence="2" type="ORF">CSIM01_08422</name>
</gene>
<dbReference type="AlphaFoldDB" id="A0A135SI25"/>
<protein>
    <submittedName>
        <fullName evidence="2">Uncharacterized protein</fullName>
    </submittedName>
</protein>
<evidence type="ECO:0000256" key="1">
    <source>
        <dbReference type="SAM" id="SignalP"/>
    </source>
</evidence>
<dbReference type="EMBL" id="JFBX01000560">
    <property type="protein sequence ID" value="KXH35515.1"/>
    <property type="molecule type" value="Genomic_DNA"/>
</dbReference>